<dbReference type="OrthoDB" id="1117410at2"/>
<keyword evidence="1" id="KW-0732">Signal</keyword>
<protein>
    <recommendedName>
        <fullName evidence="2">DUF5777 domain-containing protein</fullName>
    </recommendedName>
</protein>
<evidence type="ECO:0000256" key="1">
    <source>
        <dbReference type="SAM" id="SignalP"/>
    </source>
</evidence>
<name>A0A1E5T2I5_9BACT</name>
<sequence>MKKLIFTAFILACTFSAYAQDDLLDLLNEEQGEQTDYAIATFKGQRLINGHTVVTRKKSELEFLISHRFGRVNSGIKEFFGLDAANVRFSLEYGLTDGITAGIGRNSLQKVYDGFVKYNLLRQSTGKVNMPFTVTGLSSIAIRTADNFDFEDDDFASKVSYTHQILVARKLNEKFSVQISPTFVHRNKILENQANDIFALGFGGRMKLSQRIALNAEYFYRLTDELDSQFNDAIGIGLEIETGGHVFHLNFTNARSMAERAFITETTGDFFNGDIHFGFNISRVF</sequence>
<accession>A0A1E5T2I5</accession>
<keyword evidence="4" id="KW-1185">Reference proteome</keyword>
<dbReference type="Proteomes" id="UP000095552">
    <property type="component" value="Unassembled WGS sequence"/>
</dbReference>
<dbReference type="AlphaFoldDB" id="A0A1E5T2I5"/>
<evidence type="ECO:0000313" key="3">
    <source>
        <dbReference type="EMBL" id="OEK05579.1"/>
    </source>
</evidence>
<comment type="caution">
    <text evidence="3">The sequence shown here is derived from an EMBL/GenBank/DDBJ whole genome shotgun (WGS) entry which is preliminary data.</text>
</comment>
<dbReference type="EMBL" id="MDGQ01000005">
    <property type="protein sequence ID" value="OEK05579.1"/>
    <property type="molecule type" value="Genomic_DNA"/>
</dbReference>
<organism evidence="3 4">
    <name type="scientific">Roseivirga misakiensis</name>
    <dbReference type="NCBI Taxonomy" id="1563681"/>
    <lineage>
        <taxon>Bacteria</taxon>
        <taxon>Pseudomonadati</taxon>
        <taxon>Bacteroidota</taxon>
        <taxon>Cytophagia</taxon>
        <taxon>Cytophagales</taxon>
        <taxon>Roseivirgaceae</taxon>
        <taxon>Roseivirga</taxon>
    </lineage>
</organism>
<dbReference type="InterPro" id="IPR045916">
    <property type="entry name" value="DUF5777"/>
</dbReference>
<feature type="chain" id="PRO_5009185856" description="DUF5777 domain-containing protein" evidence="1">
    <location>
        <begin position="20"/>
        <end position="285"/>
    </location>
</feature>
<feature type="signal peptide" evidence="1">
    <location>
        <begin position="1"/>
        <end position="19"/>
    </location>
</feature>
<gene>
    <name evidence="3" type="ORF">BFP71_13670</name>
</gene>
<evidence type="ECO:0000259" key="2">
    <source>
        <dbReference type="Pfam" id="PF19089"/>
    </source>
</evidence>
<dbReference type="STRING" id="1563681.BFP71_13670"/>
<dbReference type="RefSeq" id="WP_069837081.1">
    <property type="nucleotide sequence ID" value="NZ_MDGQ01000005.1"/>
</dbReference>
<feature type="domain" description="DUF5777" evidence="2">
    <location>
        <begin position="42"/>
        <end position="285"/>
    </location>
</feature>
<dbReference type="Pfam" id="PF19089">
    <property type="entry name" value="DUF5777"/>
    <property type="match status" value="1"/>
</dbReference>
<evidence type="ECO:0000313" key="4">
    <source>
        <dbReference type="Proteomes" id="UP000095552"/>
    </source>
</evidence>
<proteinExistence type="predicted"/>
<reference evidence="3 4" key="1">
    <citation type="submission" date="2016-08" db="EMBL/GenBank/DDBJ databases">
        <title>Draft genome of Fabibacter sp. strain SK-8.</title>
        <authorList>
            <person name="Wong S.-K."/>
            <person name="Hamasaki K."/>
            <person name="Yoshizawa S."/>
        </authorList>
    </citation>
    <scope>NUCLEOTIDE SEQUENCE [LARGE SCALE GENOMIC DNA]</scope>
    <source>
        <strain evidence="3 4">SK-8</strain>
    </source>
</reference>